<evidence type="ECO:0008006" key="4">
    <source>
        <dbReference type="Google" id="ProtNLM"/>
    </source>
</evidence>
<feature type="chain" id="PRO_5008015459" description="Leucine-rich repeat domain-containing protein" evidence="1">
    <location>
        <begin position="25"/>
        <end position="973"/>
    </location>
</feature>
<gene>
    <name evidence="2" type="ORF">ERS852394_00395</name>
</gene>
<evidence type="ECO:0000256" key="1">
    <source>
        <dbReference type="SAM" id="SignalP"/>
    </source>
</evidence>
<dbReference type="Gene3D" id="3.80.10.10">
    <property type="entry name" value="Ribonuclease Inhibitor"/>
    <property type="match status" value="4"/>
</dbReference>
<accession>A0A173XI87</accession>
<proteinExistence type="predicted"/>
<dbReference type="Pfam" id="PF13306">
    <property type="entry name" value="LRR_5"/>
    <property type="match status" value="5"/>
</dbReference>
<evidence type="ECO:0000313" key="3">
    <source>
        <dbReference type="Proteomes" id="UP000095409"/>
    </source>
</evidence>
<dbReference type="RefSeq" id="WP_005427408.1">
    <property type="nucleotide sequence ID" value="NZ_CYZD01000001.1"/>
</dbReference>
<dbReference type="InterPro" id="IPR032675">
    <property type="entry name" value="LRR_dom_sf"/>
</dbReference>
<keyword evidence="1" id="KW-0732">Signal</keyword>
<protein>
    <recommendedName>
        <fullName evidence="4">Leucine-rich repeat domain-containing protein</fullName>
    </recommendedName>
</protein>
<dbReference type="InterPro" id="IPR053139">
    <property type="entry name" value="Surface_bspA-like"/>
</dbReference>
<feature type="signal peptide" evidence="1">
    <location>
        <begin position="1"/>
        <end position="24"/>
    </location>
</feature>
<reference evidence="2 3" key="1">
    <citation type="submission" date="2015-09" db="EMBL/GenBank/DDBJ databases">
        <authorList>
            <consortium name="Pathogen Informatics"/>
        </authorList>
    </citation>
    <scope>NUCLEOTIDE SEQUENCE [LARGE SCALE GENOMIC DNA]</scope>
    <source>
        <strain evidence="2 3">2789STDY5608837</strain>
    </source>
</reference>
<dbReference type="SUPFAM" id="SSF52058">
    <property type="entry name" value="L domain-like"/>
    <property type="match status" value="2"/>
</dbReference>
<sequence length="973" mass="106603">MKGKMLLGLTAILMLTGAAVPVKADDVWKFDAQRFVLKEYTGTETDVVVSDTMDEGVPVKRLGTQLLAGSETLTSVVVPDSVTILDVGALSYDNNLSEITLSSNLINIGWNAISSNDALTELTIPASVCIIDSYAVSGCYALKKIVFEGACPLIGSEAFVMLSDDVVIYVPDDQIEEYKKVFEENNKNLNIQPSGKPAVLYSAEDYLDTENLTFDAETGSITGYNGMNTRLTIPESIDGVPVKAIGKRALWEDPLLGYVTLPEGLEYVGEDAFSITDTLKYVEFPSTLKTIDKKGFSSYRGFRLDLPDSLEYIGEEAFSYFSVETDLIIPEGVKELGPGAFSMASRLQRVFLPASLEKIGDNCFRNSPITYVYMEGLELPEISDTAFDKCEYLRDIDLNEKCTKQQMLDVQALVDAQGLECRVWRNQNTEVEYARFSVEELPDDPSKLYLTGYEKEAAKVRSYDTYTIGEEDKGVVGIADGALKGDQTITYFAVPHNDEFVYVGKEAFADSIVEHVDLFDSVTSIGAEAFRNCAQLKEITIPASVTEIGENAFAGCSGLTSVNILCDVGLLPEGAFADCANLTEATVAAGSIPARLFEGSALASLNMGEGVTEIGSRAFAGTSLSEFVIPANIPVNGEALEGIELSNIRLSADATDEQVAEWSAALNYPWYDRICRVGEESMLVKMPYEPLPEDNFEFDEESRTITAYVGTAVDVIIPRTIGGVPVENISYNAFENTRDYVHSDMETNQKEGDWVPMRCVILPETLKSIEDSAFTNCHDLETVICYAPLETTNNGLFSECQGLKKVVFVNGVLHMDNYLFNFCKNLETVWCKNQVDRIGIQTFGVTPMERLCVNAKNIDISAFAGMESLKEIHIRGGVEHMSLGAFAMLPSIETICLEGIDPDVMEDDWANLGNSNLTILVPEDTSDEQLEAIGRKFLSSMIITDGAQVKRGTCSMPEDPMPDIAEMLSAYGI</sequence>
<dbReference type="PANTHER" id="PTHR45661:SF3">
    <property type="entry name" value="IG-LIKE DOMAIN-CONTAINING PROTEIN"/>
    <property type="match status" value="1"/>
</dbReference>
<evidence type="ECO:0000313" key="2">
    <source>
        <dbReference type="EMBL" id="CUN50355.1"/>
    </source>
</evidence>
<dbReference type="GeneID" id="79804631"/>
<dbReference type="EMBL" id="CYZD01000001">
    <property type="protein sequence ID" value="CUN50355.1"/>
    <property type="molecule type" value="Genomic_DNA"/>
</dbReference>
<dbReference type="PANTHER" id="PTHR45661">
    <property type="entry name" value="SURFACE ANTIGEN"/>
    <property type="match status" value="1"/>
</dbReference>
<dbReference type="AlphaFoldDB" id="A0A173XI87"/>
<dbReference type="InterPro" id="IPR026906">
    <property type="entry name" value="LRR_5"/>
</dbReference>
<organism evidence="2 3">
    <name type="scientific">Blautia obeum</name>
    <dbReference type="NCBI Taxonomy" id="40520"/>
    <lineage>
        <taxon>Bacteria</taxon>
        <taxon>Bacillati</taxon>
        <taxon>Bacillota</taxon>
        <taxon>Clostridia</taxon>
        <taxon>Lachnospirales</taxon>
        <taxon>Lachnospiraceae</taxon>
        <taxon>Blautia</taxon>
    </lineage>
</organism>
<dbReference type="Proteomes" id="UP000095409">
    <property type="component" value="Unassembled WGS sequence"/>
</dbReference>
<name>A0A173XI87_9FIRM</name>